<evidence type="ECO:0000256" key="2">
    <source>
        <dbReference type="ARBA" id="ARBA00004611"/>
    </source>
</evidence>
<keyword evidence="7 14" id="KW-0175">Coiled coil</keyword>
<evidence type="ECO:0000256" key="11">
    <source>
        <dbReference type="ARBA" id="ARBA00023254"/>
    </source>
</evidence>
<keyword evidence="11" id="KW-0469">Meiosis</keyword>
<protein>
    <recommendedName>
        <fullName evidence="4">Meiosis-specific nuclear structural protein 1</fullName>
    </recommendedName>
</protein>
<evidence type="ECO:0000256" key="7">
    <source>
        <dbReference type="ARBA" id="ARBA00023054"/>
    </source>
</evidence>
<dbReference type="PANTHER" id="PTHR19265">
    <property type="entry name" value="MEIOSIS-SPECIFIC NUCLEAR STRUCTURAL PROTEIN 1"/>
    <property type="match status" value="1"/>
</dbReference>
<accession>A0AAG5D5A8</accession>
<evidence type="ECO:0000256" key="12">
    <source>
        <dbReference type="ARBA" id="ARBA00023273"/>
    </source>
</evidence>
<evidence type="ECO:0000256" key="1">
    <source>
        <dbReference type="ARBA" id="ARBA00004123"/>
    </source>
</evidence>
<dbReference type="PANTHER" id="PTHR19265:SF0">
    <property type="entry name" value="MEIOSIS-SPECIFIC NUCLEAR STRUCTURAL PROTEIN 1"/>
    <property type="match status" value="1"/>
</dbReference>
<keyword evidence="6" id="KW-0282">Flagellum</keyword>
<evidence type="ECO:0000313" key="17">
    <source>
        <dbReference type="Proteomes" id="UP000075880"/>
    </source>
</evidence>
<dbReference type="EnsemblMetazoa" id="ENSAATROPT006704">
    <property type="protein sequence ID" value="ENSAATROPP006034"/>
    <property type="gene ID" value="ENSAATROPG005456"/>
</dbReference>
<dbReference type="GO" id="GO:0051321">
    <property type="term" value="P:meiotic cell cycle"/>
    <property type="evidence" value="ECO:0007669"/>
    <property type="project" value="UniProtKB-KW"/>
</dbReference>
<evidence type="ECO:0000256" key="8">
    <source>
        <dbReference type="ARBA" id="ARBA00023069"/>
    </source>
</evidence>
<evidence type="ECO:0000256" key="14">
    <source>
        <dbReference type="SAM" id="Coils"/>
    </source>
</evidence>
<comment type="similarity">
    <text evidence="3">Belongs to the MNS1 family.</text>
</comment>
<evidence type="ECO:0000256" key="5">
    <source>
        <dbReference type="ARBA" id="ARBA00022490"/>
    </source>
</evidence>
<dbReference type="InterPro" id="IPR026504">
    <property type="entry name" value="MNS1"/>
</dbReference>
<keyword evidence="5" id="KW-0963">Cytoplasm</keyword>
<dbReference type="Proteomes" id="UP000075880">
    <property type="component" value="Unassembled WGS sequence"/>
</dbReference>
<keyword evidence="17" id="KW-1185">Reference proteome</keyword>
<dbReference type="GO" id="GO:0031514">
    <property type="term" value="C:motile cilium"/>
    <property type="evidence" value="ECO:0007669"/>
    <property type="project" value="TreeGrafter"/>
</dbReference>
<dbReference type="InterPro" id="IPR043597">
    <property type="entry name" value="TPH_dom"/>
</dbReference>
<dbReference type="Pfam" id="PF13868">
    <property type="entry name" value="TPH"/>
    <property type="match status" value="1"/>
</dbReference>
<evidence type="ECO:0000256" key="9">
    <source>
        <dbReference type="ARBA" id="ARBA00023212"/>
    </source>
</evidence>
<comment type="function">
    <text evidence="13">Microtubule inner protein (MIP) part of the dynein-decorated doublet microtubules (DMTs) in cilia axoneme, which is required for motile cilia beating. May play a role in the control of meiotic division and germ cell differentiation through regulation of pairing and recombination during meiosis. Required for sperm flagella assembly. May play a role in the assembly and function of the outer dynein arm-docking complex (ODA-DC). ODA-DC mediates outer dynein arms (ODA) binding onto the axonemal doublet microtubules.</text>
</comment>
<reference evidence="16" key="1">
    <citation type="submission" date="2024-04" db="UniProtKB">
        <authorList>
            <consortium name="EnsemblMetazoa"/>
        </authorList>
    </citation>
    <scope>IDENTIFICATION</scope>
    <source>
        <strain evidence="16">EBRO</strain>
    </source>
</reference>
<evidence type="ECO:0000256" key="10">
    <source>
        <dbReference type="ARBA" id="ARBA00023242"/>
    </source>
</evidence>
<proteinExistence type="inferred from homology"/>
<keyword evidence="9" id="KW-0206">Cytoskeleton</keyword>
<feature type="coiled-coil region" evidence="14">
    <location>
        <begin position="420"/>
        <end position="466"/>
    </location>
</feature>
<feature type="domain" description="Trichohyalin-plectin-homology" evidence="15">
    <location>
        <begin position="140"/>
        <end position="491"/>
    </location>
</feature>
<keyword evidence="8" id="KW-0969">Cilium</keyword>
<dbReference type="AlphaFoldDB" id="A0AAG5D5A8"/>
<sequence length="516" mass="62537">MSFVPIGCERSNMVCAADFIYIIFDKTVLTIPVLICITQYSAQQKQRQLKQTAFCWAVESNRVNECYQKDLNQIQRKSLEQWKRQETEQQTRQRELEFQQKRSEAEATRRQQLLRDQEQNQLLLEINRQKINEEKQRQQLRESNQELRELESKLRAAYVAKGIAVQLAEAKERKKHERIQACKEQEEFDKVQQENVEYMKSKQIADANEKHTFRSALLQQIKEARYARKCLYEEFLKEKLHLDAVVKKIKDEHLEEIQRKLELQNCTRQEMEFFREAKKTWKARQELLAQEENDRIRKYAEEKDRLKALELEQRVEMDRKREERNDAMISKLERETAENRRREEMIQELYIAELEEKDKMKQITDLEETVRKRIEIRLALESQLVGKRCQKELEAEEEKRFQADQIKTWAENDRIDIMTNEKRRRKMIEYRQNVQVLLEERRKQRIEDMKNAIQQDDRQKEEEKRRHLIIEEERIKLLKEHATALLGFLPPGVLRESDREFIPLPKLNDKKKSFGN</sequence>
<evidence type="ECO:0000256" key="6">
    <source>
        <dbReference type="ARBA" id="ARBA00022846"/>
    </source>
</evidence>
<name>A0AAG5D5A8_ANOAO</name>
<keyword evidence="10" id="KW-0539">Nucleus</keyword>
<evidence type="ECO:0000256" key="3">
    <source>
        <dbReference type="ARBA" id="ARBA00009158"/>
    </source>
</evidence>
<dbReference type="GO" id="GO:0044782">
    <property type="term" value="P:cilium organization"/>
    <property type="evidence" value="ECO:0007669"/>
    <property type="project" value="TreeGrafter"/>
</dbReference>
<dbReference type="GO" id="GO:0005634">
    <property type="term" value="C:nucleus"/>
    <property type="evidence" value="ECO:0007669"/>
    <property type="project" value="UniProtKB-SubCell"/>
</dbReference>
<organism evidence="16 17">
    <name type="scientific">Anopheles atroparvus</name>
    <name type="common">European mosquito</name>
    <dbReference type="NCBI Taxonomy" id="41427"/>
    <lineage>
        <taxon>Eukaryota</taxon>
        <taxon>Metazoa</taxon>
        <taxon>Ecdysozoa</taxon>
        <taxon>Arthropoda</taxon>
        <taxon>Hexapoda</taxon>
        <taxon>Insecta</taxon>
        <taxon>Pterygota</taxon>
        <taxon>Neoptera</taxon>
        <taxon>Endopterygota</taxon>
        <taxon>Diptera</taxon>
        <taxon>Nematocera</taxon>
        <taxon>Culicoidea</taxon>
        <taxon>Culicidae</taxon>
        <taxon>Anophelinae</taxon>
        <taxon>Anopheles</taxon>
    </lineage>
</organism>
<keyword evidence="12" id="KW-0966">Cell projection</keyword>
<evidence type="ECO:0000259" key="15">
    <source>
        <dbReference type="Pfam" id="PF13868"/>
    </source>
</evidence>
<feature type="coiled-coil region" evidence="14">
    <location>
        <begin position="282"/>
        <end position="309"/>
    </location>
</feature>
<evidence type="ECO:0000256" key="13">
    <source>
        <dbReference type="ARBA" id="ARBA00046114"/>
    </source>
</evidence>
<feature type="coiled-coil region" evidence="14">
    <location>
        <begin position="114"/>
        <end position="160"/>
    </location>
</feature>
<evidence type="ECO:0000313" key="16">
    <source>
        <dbReference type="EnsemblMetazoa" id="ENSAATROPP006034"/>
    </source>
</evidence>
<comment type="subcellular location">
    <subcellularLocation>
        <location evidence="2">Cytoplasm</location>
        <location evidence="2">Cytoskeleton</location>
        <location evidence="2">Flagellum axoneme</location>
    </subcellularLocation>
    <subcellularLocation>
        <location evidence="1">Nucleus</location>
    </subcellularLocation>
</comment>
<evidence type="ECO:0000256" key="4">
    <source>
        <dbReference type="ARBA" id="ARBA00014813"/>
    </source>
</evidence>